<organism evidence="3 4">
    <name type="scientific">Propioniciclava soli</name>
    <dbReference type="NCBI Taxonomy" id="2775081"/>
    <lineage>
        <taxon>Bacteria</taxon>
        <taxon>Bacillati</taxon>
        <taxon>Actinomycetota</taxon>
        <taxon>Actinomycetes</taxon>
        <taxon>Propionibacteriales</taxon>
        <taxon>Propionibacteriaceae</taxon>
        <taxon>Propioniciclava</taxon>
    </lineage>
</organism>
<keyword evidence="4" id="KW-1185">Reference proteome</keyword>
<evidence type="ECO:0000313" key="4">
    <source>
        <dbReference type="Proteomes" id="UP001434337"/>
    </source>
</evidence>
<dbReference type="SUPFAM" id="SSF53850">
    <property type="entry name" value="Periplasmic binding protein-like II"/>
    <property type="match status" value="1"/>
</dbReference>
<dbReference type="RefSeq" id="WP_342371696.1">
    <property type="nucleotide sequence ID" value="NZ_CP115965.1"/>
</dbReference>
<dbReference type="CDD" id="cd08494">
    <property type="entry name" value="PBP2_NikA_DppA_OppA_like_6"/>
    <property type="match status" value="1"/>
</dbReference>
<dbReference type="PANTHER" id="PTHR30290">
    <property type="entry name" value="PERIPLASMIC BINDING COMPONENT OF ABC TRANSPORTER"/>
    <property type="match status" value="1"/>
</dbReference>
<dbReference type="PIRSF" id="PIRSF002741">
    <property type="entry name" value="MppA"/>
    <property type="match status" value="1"/>
</dbReference>
<dbReference type="InterPro" id="IPR039424">
    <property type="entry name" value="SBP_5"/>
</dbReference>
<dbReference type="EMBL" id="CP115965">
    <property type="protein sequence ID" value="WZW97200.1"/>
    <property type="molecule type" value="Genomic_DNA"/>
</dbReference>
<sequence>MAPSAPQDPVRFSRRSLPLVAGIIAAATASACSARPSESPAPGQTSAPGAGGRTLVIGATAEPPTLDPTASPAAAIPQALLYNVYETLLRVDAEGALRPLLAQRWDLTPDRLTYTFTLNPAAHFSDGSPVTAEAVAQNIDRIRTDPGIASRLKGVMAVVEEVTAVDAGTLQVRLARPSNLWLYEMSSTPGVVINPAGFGGAASATAGSGPFTVTRWTPGDAIVMARNENYWGTPANFDEVTIRYILDANALNAAMLSGQIDVIANLQAPDALPQFADPARFTVVEGTTNGEVVLGVNNANPVLADPRVRKALTMAIEKRALVDTVWAGKGTVIGTMSVPTDPYYEDLSGLHAYDPDAARALLAEAGHPALTLRLRPAALPYATRAAQFVASQLAAVGVTAQVEEVQFPARWIETVYGNADYDLTIVSHVEARDLITFANPDYYWRYANPEFDALVRAADEADPADYVDGMRAAARFLGEDAAAIWLFVLPNLVITRAGITGVPPNATTLSFDVTTMASA</sequence>
<dbReference type="PROSITE" id="PS51318">
    <property type="entry name" value="TAT"/>
    <property type="match status" value="1"/>
</dbReference>
<feature type="domain" description="Solute-binding protein family 5" evidence="2">
    <location>
        <begin position="97"/>
        <end position="427"/>
    </location>
</feature>
<protein>
    <submittedName>
        <fullName evidence="3">ABC transporter substrate-binding protein</fullName>
    </submittedName>
</protein>
<dbReference type="Gene3D" id="3.40.190.10">
    <property type="entry name" value="Periplasmic binding protein-like II"/>
    <property type="match status" value="1"/>
</dbReference>
<evidence type="ECO:0000256" key="1">
    <source>
        <dbReference type="SAM" id="MobiDB-lite"/>
    </source>
</evidence>
<dbReference type="InterPro" id="IPR000914">
    <property type="entry name" value="SBP_5_dom"/>
</dbReference>
<evidence type="ECO:0000313" key="3">
    <source>
        <dbReference type="EMBL" id="WZW97200.1"/>
    </source>
</evidence>
<dbReference type="Proteomes" id="UP001434337">
    <property type="component" value="Chromosome"/>
</dbReference>
<reference evidence="3 4" key="1">
    <citation type="journal article" date="2023" name="Environ Microbiome">
        <title>A coral-associated actinobacterium mitigates coral bleaching under heat stress.</title>
        <authorList>
            <person name="Li J."/>
            <person name="Zou Y."/>
            <person name="Li Q."/>
            <person name="Zhang J."/>
            <person name="Bourne D.G."/>
            <person name="Lyu Y."/>
            <person name="Liu C."/>
            <person name="Zhang S."/>
        </authorList>
    </citation>
    <scope>NUCLEOTIDE SEQUENCE [LARGE SCALE GENOMIC DNA]</scope>
    <source>
        <strain evidence="3 4">SCSIO 13291</strain>
    </source>
</reference>
<gene>
    <name evidence="3" type="ORF">PCC79_09735</name>
</gene>
<dbReference type="Pfam" id="PF00496">
    <property type="entry name" value="SBP_bac_5"/>
    <property type="match status" value="1"/>
</dbReference>
<dbReference type="InterPro" id="IPR030678">
    <property type="entry name" value="Peptide/Ni-bd"/>
</dbReference>
<proteinExistence type="predicted"/>
<name>A0ABZ3C3J4_9ACTN</name>
<dbReference type="Gene3D" id="3.10.105.10">
    <property type="entry name" value="Dipeptide-binding Protein, Domain 3"/>
    <property type="match status" value="1"/>
</dbReference>
<feature type="region of interest" description="Disordered" evidence="1">
    <location>
        <begin position="33"/>
        <end position="55"/>
    </location>
</feature>
<dbReference type="InterPro" id="IPR006311">
    <property type="entry name" value="TAT_signal"/>
</dbReference>
<evidence type="ECO:0000259" key="2">
    <source>
        <dbReference type="Pfam" id="PF00496"/>
    </source>
</evidence>
<accession>A0ABZ3C3J4</accession>